<dbReference type="OMA" id="RFKPIFR"/>
<protein>
    <submittedName>
        <fullName evidence="1">Uncharacterized protein</fullName>
    </submittedName>
</protein>
<reference evidence="2" key="1">
    <citation type="journal article" date="2017" name="Genome Biol.">
        <title>Comparative genomics reveals high biological diversity and specific adaptations in the industrially and medically important fungal genus Aspergillus.</title>
        <authorList>
            <person name="de Vries R.P."/>
            <person name="Riley R."/>
            <person name="Wiebenga A."/>
            <person name="Aguilar-Osorio G."/>
            <person name="Amillis S."/>
            <person name="Uchima C.A."/>
            <person name="Anderluh G."/>
            <person name="Asadollahi M."/>
            <person name="Askin M."/>
            <person name="Barry K."/>
            <person name="Battaglia E."/>
            <person name="Bayram O."/>
            <person name="Benocci T."/>
            <person name="Braus-Stromeyer S.A."/>
            <person name="Caldana C."/>
            <person name="Canovas D."/>
            <person name="Cerqueira G.C."/>
            <person name="Chen F."/>
            <person name="Chen W."/>
            <person name="Choi C."/>
            <person name="Clum A."/>
            <person name="Dos Santos R.A."/>
            <person name="Damasio A.R."/>
            <person name="Diallinas G."/>
            <person name="Emri T."/>
            <person name="Fekete E."/>
            <person name="Flipphi M."/>
            <person name="Freyberg S."/>
            <person name="Gallo A."/>
            <person name="Gournas C."/>
            <person name="Habgood R."/>
            <person name="Hainaut M."/>
            <person name="Harispe M.L."/>
            <person name="Henrissat B."/>
            <person name="Hilden K.S."/>
            <person name="Hope R."/>
            <person name="Hossain A."/>
            <person name="Karabika E."/>
            <person name="Karaffa L."/>
            <person name="Karanyi Z."/>
            <person name="Krasevec N."/>
            <person name="Kuo A."/>
            <person name="Kusch H."/>
            <person name="LaButti K."/>
            <person name="Lagendijk E.L."/>
            <person name="Lapidus A."/>
            <person name="Levasseur A."/>
            <person name="Lindquist E."/>
            <person name="Lipzen A."/>
            <person name="Logrieco A.F."/>
            <person name="MacCabe A."/>
            <person name="Maekelae M.R."/>
            <person name="Malavazi I."/>
            <person name="Melin P."/>
            <person name="Meyer V."/>
            <person name="Mielnichuk N."/>
            <person name="Miskei M."/>
            <person name="Molnar A.P."/>
            <person name="Mule G."/>
            <person name="Ngan C.Y."/>
            <person name="Orejas M."/>
            <person name="Orosz E."/>
            <person name="Ouedraogo J.P."/>
            <person name="Overkamp K.M."/>
            <person name="Park H.-S."/>
            <person name="Perrone G."/>
            <person name="Piumi F."/>
            <person name="Punt P.J."/>
            <person name="Ram A.F."/>
            <person name="Ramon A."/>
            <person name="Rauscher S."/>
            <person name="Record E."/>
            <person name="Riano-Pachon D.M."/>
            <person name="Robert V."/>
            <person name="Roehrig J."/>
            <person name="Ruller R."/>
            <person name="Salamov A."/>
            <person name="Salih N.S."/>
            <person name="Samson R.A."/>
            <person name="Sandor E."/>
            <person name="Sanguinetti M."/>
            <person name="Schuetze T."/>
            <person name="Sepcic K."/>
            <person name="Shelest E."/>
            <person name="Sherlock G."/>
            <person name="Sophianopoulou V."/>
            <person name="Squina F.M."/>
            <person name="Sun H."/>
            <person name="Susca A."/>
            <person name="Todd R.B."/>
            <person name="Tsang A."/>
            <person name="Unkles S.E."/>
            <person name="van de Wiele N."/>
            <person name="van Rossen-Uffink D."/>
            <person name="Oliveira J.V."/>
            <person name="Vesth T.C."/>
            <person name="Visser J."/>
            <person name="Yu J.-H."/>
            <person name="Zhou M."/>
            <person name="Andersen M.R."/>
            <person name="Archer D.B."/>
            <person name="Baker S.E."/>
            <person name="Benoit I."/>
            <person name="Brakhage A.A."/>
            <person name="Braus G.H."/>
            <person name="Fischer R."/>
            <person name="Frisvad J.C."/>
            <person name="Goldman G.H."/>
            <person name="Houbraken J."/>
            <person name="Oakley B."/>
            <person name="Pocsi I."/>
            <person name="Scazzocchio C."/>
            <person name="Seiboth B."/>
            <person name="vanKuyk P.A."/>
            <person name="Wortman J."/>
            <person name="Dyer P.S."/>
            <person name="Grigoriev I.V."/>
        </authorList>
    </citation>
    <scope>NUCLEOTIDE SEQUENCE [LARGE SCALE GENOMIC DNA]</scope>
    <source>
        <strain evidence="2">ITEM 5010</strain>
    </source>
</reference>
<accession>A0A1R3RIU4</accession>
<dbReference type="VEuPathDB" id="FungiDB:ASPCADRAFT_407137"/>
<gene>
    <name evidence="1" type="ORF">ASPCADRAFT_407137</name>
</gene>
<organism evidence="1 2">
    <name type="scientific">Aspergillus carbonarius (strain ITEM 5010)</name>
    <dbReference type="NCBI Taxonomy" id="602072"/>
    <lineage>
        <taxon>Eukaryota</taxon>
        <taxon>Fungi</taxon>
        <taxon>Dikarya</taxon>
        <taxon>Ascomycota</taxon>
        <taxon>Pezizomycotina</taxon>
        <taxon>Eurotiomycetes</taxon>
        <taxon>Eurotiomycetidae</taxon>
        <taxon>Eurotiales</taxon>
        <taxon>Aspergillaceae</taxon>
        <taxon>Aspergillus</taxon>
        <taxon>Aspergillus subgen. Circumdati</taxon>
    </lineage>
</organism>
<name>A0A1R3RIU4_ASPC5</name>
<proteinExistence type="predicted"/>
<evidence type="ECO:0000313" key="1">
    <source>
        <dbReference type="EMBL" id="OOF94393.1"/>
    </source>
</evidence>
<dbReference type="OrthoDB" id="4499271at2759"/>
<evidence type="ECO:0000313" key="2">
    <source>
        <dbReference type="Proteomes" id="UP000188318"/>
    </source>
</evidence>
<dbReference type="Proteomes" id="UP000188318">
    <property type="component" value="Unassembled WGS sequence"/>
</dbReference>
<keyword evidence="2" id="KW-1185">Reference proteome</keyword>
<dbReference type="AlphaFoldDB" id="A0A1R3RIU4"/>
<dbReference type="EMBL" id="KV907502">
    <property type="protein sequence ID" value="OOF94393.1"/>
    <property type="molecule type" value="Genomic_DNA"/>
</dbReference>
<sequence length="289" mass="33396">MTGYKYNNESPFGEGPQIIRGVAQILQENQVPCMLIGSYMWAQFVEGEGYSIDLVIPDAHIYKAIYLLEKAGFPGSDKFLSYDKCLELDPCQVNFGRDFVPFHQFHLKTTHNSCYHLTLYKQSDSFWTLPKIPLESPANDDPNFMVITDPRLSFFDWNGIWQPSKNPNYRDDPEFKAAMPPVIIPTFPRSCEALMRLAARDFHLDCRRETLLDAARIIAVKVYDVTMAVCPDLNKLERFHEVFRPLWEVLKKCGHNREARMEELARLIVKLEEAGEMPETPTMHLASRE</sequence>